<evidence type="ECO:0000256" key="3">
    <source>
        <dbReference type="PROSITE-ProRule" id="PRU00169"/>
    </source>
</evidence>
<evidence type="ECO:0000256" key="1">
    <source>
        <dbReference type="ARBA" id="ARBA00018672"/>
    </source>
</evidence>
<dbReference type="Gene3D" id="2.40.50.1020">
    <property type="entry name" value="LytTr DNA-binding domain"/>
    <property type="match status" value="1"/>
</dbReference>
<dbReference type="PANTHER" id="PTHR37299">
    <property type="entry name" value="TRANSCRIPTIONAL REGULATOR-RELATED"/>
    <property type="match status" value="1"/>
</dbReference>
<dbReference type="InterPro" id="IPR046947">
    <property type="entry name" value="LytR-like"/>
</dbReference>
<dbReference type="InterPro" id="IPR011006">
    <property type="entry name" value="CheY-like_superfamily"/>
</dbReference>
<evidence type="ECO:0000259" key="4">
    <source>
        <dbReference type="PROSITE" id="PS50110"/>
    </source>
</evidence>
<dbReference type="Proteomes" id="UP000652847">
    <property type="component" value="Unassembled WGS sequence"/>
</dbReference>
<accession>A0A8I0ADL2</accession>
<dbReference type="SMART" id="SM00448">
    <property type="entry name" value="REC"/>
    <property type="match status" value="1"/>
</dbReference>
<dbReference type="InterPro" id="IPR001789">
    <property type="entry name" value="Sig_transdc_resp-reg_receiver"/>
</dbReference>
<feature type="modified residue" description="4-aspartylphosphate" evidence="3">
    <location>
        <position position="57"/>
    </location>
</feature>
<organism evidence="6 7">
    <name type="scientific">Blautia segnis</name>
    <dbReference type="NCBI Taxonomy" id="2763030"/>
    <lineage>
        <taxon>Bacteria</taxon>
        <taxon>Bacillati</taxon>
        <taxon>Bacillota</taxon>
        <taxon>Clostridia</taxon>
        <taxon>Lachnospirales</taxon>
        <taxon>Lachnospiraceae</taxon>
        <taxon>Blautia</taxon>
    </lineage>
</organism>
<comment type="caution">
    <text evidence="6">The sequence shown here is derived from an EMBL/GenBank/DDBJ whole genome shotgun (WGS) entry which is preliminary data.</text>
</comment>
<evidence type="ECO:0000256" key="2">
    <source>
        <dbReference type="ARBA" id="ARBA00024867"/>
    </source>
</evidence>
<evidence type="ECO:0000259" key="5">
    <source>
        <dbReference type="PROSITE" id="PS50930"/>
    </source>
</evidence>
<dbReference type="PROSITE" id="PS50110">
    <property type="entry name" value="RESPONSE_REGULATORY"/>
    <property type="match status" value="1"/>
</dbReference>
<dbReference type="Gene3D" id="3.40.50.2300">
    <property type="match status" value="1"/>
</dbReference>
<protein>
    <recommendedName>
        <fullName evidence="1">Stage 0 sporulation protein A homolog</fullName>
    </recommendedName>
</protein>
<name>A0A8I0ADL2_9FIRM</name>
<dbReference type="SMART" id="SM00850">
    <property type="entry name" value="LytTR"/>
    <property type="match status" value="1"/>
</dbReference>
<dbReference type="PROSITE" id="PS50930">
    <property type="entry name" value="HTH_LYTTR"/>
    <property type="match status" value="1"/>
</dbReference>
<reference evidence="6 7" key="1">
    <citation type="submission" date="2020-08" db="EMBL/GenBank/DDBJ databases">
        <title>Genome public.</title>
        <authorList>
            <person name="Liu C."/>
            <person name="Sun Q."/>
        </authorList>
    </citation>
    <scope>NUCLEOTIDE SEQUENCE [LARGE SCALE GENOMIC DNA]</scope>
    <source>
        <strain evidence="6 7">BX17</strain>
    </source>
</reference>
<dbReference type="GO" id="GO:0003677">
    <property type="term" value="F:DNA binding"/>
    <property type="evidence" value="ECO:0007669"/>
    <property type="project" value="InterPro"/>
</dbReference>
<evidence type="ECO:0000313" key="6">
    <source>
        <dbReference type="EMBL" id="MBC5650162.1"/>
    </source>
</evidence>
<dbReference type="RefSeq" id="WP_117849416.1">
    <property type="nucleotide sequence ID" value="NZ_JACOOT010000008.1"/>
</dbReference>
<sequence length="234" mass="26720">MIRIAIVEDEEQYVQQLTEYLQEYQKSSNEEIDITVYRDGDEITSKYKSQFDIILMDIQMKFVNGMTAAEEIRSVDSSVVIIFITNMTQYAIQGYKVGAMDYILKPISYFAFKERLNQAISKLKHRSSNYVVIPVKGGIIRLDTSDIYYIESQGHNLIYHTCTGVYTASGTMNAAEEALTSYGFSRGNKSYLINLAHVDGIQDKCAMVKGESLQLSRPRQNAFLQDLTKYWGEN</sequence>
<dbReference type="GO" id="GO:0000156">
    <property type="term" value="F:phosphorelay response regulator activity"/>
    <property type="evidence" value="ECO:0007669"/>
    <property type="project" value="InterPro"/>
</dbReference>
<dbReference type="AlphaFoldDB" id="A0A8I0ADL2"/>
<dbReference type="Pfam" id="PF00072">
    <property type="entry name" value="Response_reg"/>
    <property type="match status" value="1"/>
</dbReference>
<dbReference type="PANTHER" id="PTHR37299:SF1">
    <property type="entry name" value="STAGE 0 SPORULATION PROTEIN A HOMOLOG"/>
    <property type="match status" value="1"/>
</dbReference>
<comment type="function">
    <text evidence="2">May play the central regulatory role in sporulation. It may be an element of the effector pathway responsible for the activation of sporulation genes in response to nutritional stress. Spo0A may act in concert with spo0H (a sigma factor) to control the expression of some genes that are critical to the sporulation process.</text>
</comment>
<feature type="domain" description="Response regulatory" evidence="4">
    <location>
        <begin position="3"/>
        <end position="120"/>
    </location>
</feature>
<dbReference type="InterPro" id="IPR007492">
    <property type="entry name" value="LytTR_DNA-bd_dom"/>
</dbReference>
<evidence type="ECO:0000313" key="7">
    <source>
        <dbReference type="Proteomes" id="UP000652847"/>
    </source>
</evidence>
<gene>
    <name evidence="6" type="ORF">H8S54_03235</name>
</gene>
<dbReference type="EMBL" id="JACOOT010000008">
    <property type="protein sequence ID" value="MBC5650162.1"/>
    <property type="molecule type" value="Genomic_DNA"/>
</dbReference>
<dbReference type="SUPFAM" id="SSF52172">
    <property type="entry name" value="CheY-like"/>
    <property type="match status" value="1"/>
</dbReference>
<proteinExistence type="predicted"/>
<keyword evidence="7" id="KW-1185">Reference proteome</keyword>
<keyword evidence="3" id="KW-0597">Phosphoprotein</keyword>
<dbReference type="Pfam" id="PF04397">
    <property type="entry name" value="LytTR"/>
    <property type="match status" value="1"/>
</dbReference>
<feature type="domain" description="HTH LytTR-type" evidence="5">
    <location>
        <begin position="135"/>
        <end position="229"/>
    </location>
</feature>